<evidence type="ECO:0000313" key="1">
    <source>
        <dbReference type="Proteomes" id="UP000887579"/>
    </source>
</evidence>
<proteinExistence type="predicted"/>
<sequence>MKSLNFLPITDRGKSVYNTSLIETVWSHHSTVYDSTKLKPKIIQDSEGMQIHARYFYDVNETFVDNVSLISSPLTNDIVKINEQFLQRKRILAAHSSITKMESINRYYTVIDKCVQSIGGDNAKIYGCRTHYACKIPRFYNLHCIEARQNYQKYPLTDQLNIFVPKAPSKPVLNLNGCSL</sequence>
<dbReference type="Proteomes" id="UP000887579">
    <property type="component" value="Unplaced"/>
</dbReference>
<name>A0AC34G5T1_9BILA</name>
<dbReference type="WBParaSite" id="ES5_v2.g25086.t1">
    <property type="protein sequence ID" value="ES5_v2.g25086.t1"/>
    <property type="gene ID" value="ES5_v2.g25086"/>
</dbReference>
<accession>A0AC34G5T1</accession>
<reference evidence="2" key="1">
    <citation type="submission" date="2022-11" db="UniProtKB">
        <authorList>
            <consortium name="WormBaseParasite"/>
        </authorList>
    </citation>
    <scope>IDENTIFICATION</scope>
</reference>
<organism evidence="1 2">
    <name type="scientific">Panagrolaimus sp. ES5</name>
    <dbReference type="NCBI Taxonomy" id="591445"/>
    <lineage>
        <taxon>Eukaryota</taxon>
        <taxon>Metazoa</taxon>
        <taxon>Ecdysozoa</taxon>
        <taxon>Nematoda</taxon>
        <taxon>Chromadorea</taxon>
        <taxon>Rhabditida</taxon>
        <taxon>Tylenchina</taxon>
        <taxon>Panagrolaimomorpha</taxon>
        <taxon>Panagrolaimoidea</taxon>
        <taxon>Panagrolaimidae</taxon>
        <taxon>Panagrolaimus</taxon>
    </lineage>
</organism>
<evidence type="ECO:0000313" key="2">
    <source>
        <dbReference type="WBParaSite" id="ES5_v2.g25086.t1"/>
    </source>
</evidence>
<protein>
    <submittedName>
        <fullName evidence="2">Uncharacterized protein</fullName>
    </submittedName>
</protein>